<dbReference type="FunFam" id="3.40.50.880:FF:000003">
    <property type="entry name" value="Anthranilate synthase component II"/>
    <property type="match status" value="1"/>
</dbReference>
<dbReference type="Proteomes" id="UP000322822">
    <property type="component" value="Chromosome 1"/>
</dbReference>
<dbReference type="Gene3D" id="3.40.50.880">
    <property type="match status" value="1"/>
</dbReference>
<dbReference type="InterPro" id="IPR017926">
    <property type="entry name" value="GATASE"/>
</dbReference>
<dbReference type="CDD" id="cd01743">
    <property type="entry name" value="GATase1_Anthranilate_Synthase"/>
    <property type="match status" value="1"/>
</dbReference>
<protein>
    <submittedName>
        <fullName evidence="3">Aminodeoxychorismate/anthranilate synthase component II</fullName>
    </submittedName>
</protein>
<dbReference type="PANTHER" id="PTHR43418:SF4">
    <property type="entry name" value="MULTIFUNCTIONAL TRYPTOPHAN BIOSYNTHESIS PROTEIN"/>
    <property type="match status" value="1"/>
</dbReference>
<dbReference type="PANTHER" id="PTHR43418">
    <property type="entry name" value="MULTIFUNCTIONAL TRYPTOPHAN BIOSYNTHESIS PROTEIN-RELATED"/>
    <property type="match status" value="1"/>
</dbReference>
<proteinExistence type="predicted"/>
<dbReference type="Pfam" id="PF00117">
    <property type="entry name" value="GATase"/>
    <property type="match status" value="1"/>
</dbReference>
<dbReference type="InterPro" id="IPR050472">
    <property type="entry name" value="Anth_synth/Amidotransfase"/>
</dbReference>
<dbReference type="RefSeq" id="WP_150373619.1">
    <property type="nucleotide sequence ID" value="NZ_CP044065.1"/>
</dbReference>
<organism evidence="3 4">
    <name type="scientific">Cupriavidus pauculus</name>
    <dbReference type="NCBI Taxonomy" id="82633"/>
    <lineage>
        <taxon>Bacteria</taxon>
        <taxon>Pseudomonadati</taxon>
        <taxon>Pseudomonadota</taxon>
        <taxon>Betaproteobacteria</taxon>
        <taxon>Burkholderiales</taxon>
        <taxon>Burkholderiaceae</taxon>
        <taxon>Cupriavidus</taxon>
    </lineage>
</organism>
<dbReference type="GO" id="GO:0005829">
    <property type="term" value="C:cytosol"/>
    <property type="evidence" value="ECO:0007669"/>
    <property type="project" value="TreeGrafter"/>
</dbReference>
<evidence type="ECO:0000259" key="2">
    <source>
        <dbReference type="Pfam" id="PF00117"/>
    </source>
</evidence>
<dbReference type="GO" id="GO:0000162">
    <property type="term" value="P:L-tryptophan biosynthetic process"/>
    <property type="evidence" value="ECO:0007669"/>
    <property type="project" value="TreeGrafter"/>
</dbReference>
<feature type="domain" description="Glutamine amidotransferase" evidence="2">
    <location>
        <begin position="3"/>
        <end position="185"/>
    </location>
</feature>
<keyword evidence="1" id="KW-0315">Glutamine amidotransferase</keyword>
<dbReference type="OrthoDB" id="9786812at2"/>
<reference evidence="3 4" key="1">
    <citation type="submission" date="2019-09" db="EMBL/GenBank/DDBJ databases">
        <title>FDA dAtabase for Regulatory Grade micrObial Sequences (FDA-ARGOS): Supporting development and validation of Infectious Disease Dx tests.</title>
        <authorList>
            <person name="Sciortino C."/>
            <person name="Tallon L."/>
            <person name="Sadzewicz L."/>
            <person name="Vavikolanu K."/>
            <person name="Mehta A."/>
            <person name="Aluvathingal J."/>
            <person name="Nadendla S."/>
            <person name="Nandy P."/>
            <person name="Geyer C."/>
            <person name="Yan Y."/>
            <person name="Sichtig H."/>
        </authorList>
    </citation>
    <scope>NUCLEOTIDE SEQUENCE [LARGE SCALE GENOMIC DNA]</scope>
    <source>
        <strain evidence="3 4">FDAARGOS_664</strain>
    </source>
</reference>
<dbReference type="InterPro" id="IPR029062">
    <property type="entry name" value="Class_I_gatase-like"/>
</dbReference>
<dbReference type="PRINTS" id="PR00099">
    <property type="entry name" value="CPSGATASE"/>
</dbReference>
<dbReference type="EMBL" id="CP044065">
    <property type="protein sequence ID" value="QET03541.1"/>
    <property type="molecule type" value="Genomic_DNA"/>
</dbReference>
<dbReference type="NCBIfam" id="TIGR00566">
    <property type="entry name" value="trpG_papA"/>
    <property type="match status" value="1"/>
</dbReference>
<evidence type="ECO:0000313" key="3">
    <source>
        <dbReference type="EMBL" id="QET03541.1"/>
    </source>
</evidence>
<dbReference type="PRINTS" id="PR00096">
    <property type="entry name" value="GATASE"/>
</dbReference>
<sequence>MLLMIDNYDSFTYNLVQYFGELGEDVRTYRNDEITIAEIEALKPDHIVVSPGPCSPREAGISIDVLKHFAGKVPLLGVCLGHQAIGDAFGGKVIRAKQVMHGKVSTIETTQDGVFAGLPRHFDVTRYHSLAIERETLPDCLEVTAWTPDGEIMGVRHKTLAVEGVQFHPESILSEHGHALLANFLKTPRHPAEPAK</sequence>
<dbReference type="PRINTS" id="PR00097">
    <property type="entry name" value="ANTSNTHASEII"/>
</dbReference>
<evidence type="ECO:0000313" key="4">
    <source>
        <dbReference type="Proteomes" id="UP000322822"/>
    </source>
</evidence>
<name>A0A5P2H645_9BURK</name>
<evidence type="ECO:0000256" key="1">
    <source>
        <dbReference type="ARBA" id="ARBA00022962"/>
    </source>
</evidence>
<dbReference type="InterPro" id="IPR006221">
    <property type="entry name" value="TrpG/PapA_dom"/>
</dbReference>
<gene>
    <name evidence="3" type="ORF">FOB72_16785</name>
</gene>
<dbReference type="AlphaFoldDB" id="A0A5P2H645"/>
<dbReference type="SUPFAM" id="SSF52317">
    <property type="entry name" value="Class I glutamine amidotransferase-like"/>
    <property type="match status" value="1"/>
</dbReference>
<dbReference type="PROSITE" id="PS51273">
    <property type="entry name" value="GATASE_TYPE_1"/>
    <property type="match status" value="1"/>
</dbReference>
<accession>A0A5P2H645</accession>
<dbReference type="GO" id="GO:0004049">
    <property type="term" value="F:anthranilate synthase activity"/>
    <property type="evidence" value="ECO:0007669"/>
    <property type="project" value="TreeGrafter"/>
</dbReference>